<proteinExistence type="predicted"/>
<sequence length="59" mass="6919">MMKFSSSCTFDRQRRNEKNRTFAIGLLNKIFGRNSETKDGKVMPWIPLNQIPQLGFIEK</sequence>
<organism evidence="1 2">
    <name type="scientific">Flavivirga spongiicola</name>
    <dbReference type="NCBI Taxonomy" id="421621"/>
    <lineage>
        <taxon>Bacteria</taxon>
        <taxon>Pseudomonadati</taxon>
        <taxon>Bacteroidota</taxon>
        <taxon>Flavobacteriia</taxon>
        <taxon>Flavobacteriales</taxon>
        <taxon>Flavobacteriaceae</taxon>
        <taxon>Flavivirga</taxon>
    </lineage>
</organism>
<protein>
    <submittedName>
        <fullName evidence="1">Uncharacterized protein</fullName>
    </submittedName>
</protein>
<comment type="caution">
    <text evidence="1">The sequence shown here is derived from an EMBL/GenBank/DDBJ whole genome shotgun (WGS) entry which is preliminary data.</text>
</comment>
<keyword evidence="2" id="KW-1185">Reference proteome</keyword>
<dbReference type="EMBL" id="JAODOP010000001">
    <property type="protein sequence ID" value="MEF3831794.1"/>
    <property type="molecule type" value="Genomic_DNA"/>
</dbReference>
<evidence type="ECO:0000313" key="1">
    <source>
        <dbReference type="EMBL" id="MEF3831794.1"/>
    </source>
</evidence>
<evidence type="ECO:0000313" key="2">
    <source>
        <dbReference type="Proteomes" id="UP001337305"/>
    </source>
</evidence>
<name>A0ABU7XMT7_9FLAO</name>
<reference evidence="1 2" key="1">
    <citation type="submission" date="2022-09" db="EMBL/GenBank/DDBJ databases">
        <title>Genome sequencing of Flavivirga sp. MEBiC05379.</title>
        <authorList>
            <person name="Oh H.-M."/>
            <person name="Kwon K.K."/>
            <person name="Park M.J."/>
            <person name="Yang S.-H."/>
        </authorList>
    </citation>
    <scope>NUCLEOTIDE SEQUENCE [LARGE SCALE GENOMIC DNA]</scope>
    <source>
        <strain evidence="1 2">MEBiC05379</strain>
    </source>
</reference>
<gene>
    <name evidence="1" type="ORF">N1F79_01510</name>
</gene>
<dbReference type="RefSeq" id="WP_303308794.1">
    <property type="nucleotide sequence ID" value="NZ_JAODOP010000001.1"/>
</dbReference>
<accession>A0ABU7XMT7</accession>
<dbReference type="Proteomes" id="UP001337305">
    <property type="component" value="Unassembled WGS sequence"/>
</dbReference>